<keyword evidence="1" id="KW-0732">Signal</keyword>
<proteinExistence type="predicted"/>
<evidence type="ECO:0000313" key="3">
    <source>
        <dbReference type="WBParaSite" id="ACRNAN_scaffold3237.g25391.t1"/>
    </source>
</evidence>
<dbReference type="AlphaFoldDB" id="A0A914DN76"/>
<keyword evidence="2" id="KW-1185">Reference proteome</keyword>
<reference evidence="3" key="1">
    <citation type="submission" date="2022-11" db="UniProtKB">
        <authorList>
            <consortium name="WormBaseParasite"/>
        </authorList>
    </citation>
    <scope>IDENTIFICATION</scope>
</reference>
<dbReference type="WBParaSite" id="ACRNAN_scaffold3237.g25391.t1">
    <property type="protein sequence ID" value="ACRNAN_scaffold3237.g25391.t1"/>
    <property type="gene ID" value="ACRNAN_scaffold3237.g25391"/>
</dbReference>
<feature type="chain" id="PRO_5037112363" evidence="1">
    <location>
        <begin position="20"/>
        <end position="118"/>
    </location>
</feature>
<organism evidence="2 3">
    <name type="scientific">Acrobeloides nanus</name>
    <dbReference type="NCBI Taxonomy" id="290746"/>
    <lineage>
        <taxon>Eukaryota</taxon>
        <taxon>Metazoa</taxon>
        <taxon>Ecdysozoa</taxon>
        <taxon>Nematoda</taxon>
        <taxon>Chromadorea</taxon>
        <taxon>Rhabditida</taxon>
        <taxon>Tylenchina</taxon>
        <taxon>Cephalobomorpha</taxon>
        <taxon>Cephaloboidea</taxon>
        <taxon>Cephalobidae</taxon>
        <taxon>Acrobeloides</taxon>
    </lineage>
</organism>
<dbReference type="Proteomes" id="UP000887540">
    <property type="component" value="Unplaced"/>
</dbReference>
<sequence>MFQRYLLFILTSLCSYSLARPSEGSIETGEGDYNNKGERNIINAISSCRKHPVISSLVTKAWIDFLDSYKKLVEENRIPGEHKVILTYAFNPRQINANIHRSGYNLWRNYKAKKKRKR</sequence>
<name>A0A914DN76_9BILA</name>
<evidence type="ECO:0000256" key="1">
    <source>
        <dbReference type="SAM" id="SignalP"/>
    </source>
</evidence>
<accession>A0A914DN76</accession>
<evidence type="ECO:0000313" key="2">
    <source>
        <dbReference type="Proteomes" id="UP000887540"/>
    </source>
</evidence>
<protein>
    <submittedName>
        <fullName evidence="3">Uncharacterized protein</fullName>
    </submittedName>
</protein>
<feature type="signal peptide" evidence="1">
    <location>
        <begin position="1"/>
        <end position="19"/>
    </location>
</feature>